<dbReference type="OMA" id="DNQIFSN"/>
<protein>
    <recommendedName>
        <fullName evidence="12">CD99 antigen-like protein 2</fullName>
    </recommendedName>
</protein>
<evidence type="ECO:0000256" key="1">
    <source>
        <dbReference type="ARBA" id="ARBA00004479"/>
    </source>
</evidence>
<evidence type="ECO:0000256" key="2">
    <source>
        <dbReference type="ARBA" id="ARBA00008763"/>
    </source>
</evidence>
<keyword evidence="3 8" id="KW-0812">Transmembrane</keyword>
<dbReference type="GO" id="GO:2000391">
    <property type="term" value="P:positive regulation of neutrophil extravasation"/>
    <property type="evidence" value="ECO:0007669"/>
    <property type="project" value="TreeGrafter"/>
</dbReference>
<proteinExistence type="inferred from homology"/>
<comment type="subcellular location">
    <subcellularLocation>
        <location evidence="1">Membrane</location>
        <topology evidence="1">Single-pass type I membrane protein</topology>
    </subcellularLocation>
</comment>
<comment type="caution">
    <text evidence="10">The sequence shown here is derived from an EMBL/GenBank/DDBJ whole genome shotgun (WGS) entry which is preliminary data.</text>
</comment>
<feature type="signal peptide" evidence="9">
    <location>
        <begin position="1"/>
        <end position="21"/>
    </location>
</feature>
<keyword evidence="4 9" id="KW-0732">Signal</keyword>
<keyword evidence="6 8" id="KW-0472">Membrane</keyword>
<dbReference type="InterPro" id="IPR022078">
    <property type="entry name" value="CD99L2"/>
</dbReference>
<evidence type="ECO:0000256" key="3">
    <source>
        <dbReference type="ARBA" id="ARBA00022692"/>
    </source>
</evidence>
<name>A0A401SHM4_CHIPU</name>
<evidence type="ECO:0000256" key="7">
    <source>
        <dbReference type="SAM" id="MobiDB-lite"/>
    </source>
</evidence>
<dbReference type="GO" id="GO:0005886">
    <property type="term" value="C:plasma membrane"/>
    <property type="evidence" value="ECO:0007669"/>
    <property type="project" value="TreeGrafter"/>
</dbReference>
<sequence>MFPSRVVLFFGLAFVFVGTKGQDGFDLADAFKDDPTKAPADDSNFPDVDLDFDDPKAPETPKNHDNNPDEFDLNDAIDGVDKFTPTMLPKKPANGDPDRQFGDMDLVDIAGGAYSPDKIIPKGENQESGQDGGNGTLTGIITGVLLAVGGGVSSYILYQKKKLCFSLTGNSTEQNTKQENVRGQREDPQSYSTLLQTQPVGSN</sequence>
<dbReference type="PANTHER" id="PTHR15076:SF15">
    <property type="entry name" value="CD99 ANTIGEN"/>
    <property type="match status" value="1"/>
</dbReference>
<dbReference type="OrthoDB" id="8963727at2759"/>
<evidence type="ECO:0000256" key="8">
    <source>
        <dbReference type="SAM" id="Phobius"/>
    </source>
</evidence>
<feature type="region of interest" description="Disordered" evidence="7">
    <location>
        <begin position="115"/>
        <end position="134"/>
    </location>
</feature>
<evidence type="ECO:0000313" key="10">
    <source>
        <dbReference type="EMBL" id="GCC29907.1"/>
    </source>
</evidence>
<evidence type="ECO:0000256" key="5">
    <source>
        <dbReference type="ARBA" id="ARBA00022989"/>
    </source>
</evidence>
<feature type="chain" id="PRO_5019454762" description="CD99 antigen-like protein 2" evidence="9">
    <location>
        <begin position="22"/>
        <end position="203"/>
    </location>
</feature>
<feature type="transmembrane region" description="Helical" evidence="8">
    <location>
        <begin position="137"/>
        <end position="158"/>
    </location>
</feature>
<dbReference type="GO" id="GO:0072683">
    <property type="term" value="P:T cell extravasation"/>
    <property type="evidence" value="ECO:0007669"/>
    <property type="project" value="TreeGrafter"/>
</dbReference>
<organism evidence="10 11">
    <name type="scientific">Chiloscyllium punctatum</name>
    <name type="common">Brownbanded bambooshark</name>
    <name type="synonym">Hemiscyllium punctatum</name>
    <dbReference type="NCBI Taxonomy" id="137246"/>
    <lineage>
        <taxon>Eukaryota</taxon>
        <taxon>Metazoa</taxon>
        <taxon>Chordata</taxon>
        <taxon>Craniata</taxon>
        <taxon>Vertebrata</taxon>
        <taxon>Chondrichthyes</taxon>
        <taxon>Elasmobranchii</taxon>
        <taxon>Galeomorphii</taxon>
        <taxon>Galeoidea</taxon>
        <taxon>Orectolobiformes</taxon>
        <taxon>Hemiscylliidae</taxon>
        <taxon>Chiloscyllium</taxon>
    </lineage>
</organism>
<evidence type="ECO:0000256" key="6">
    <source>
        <dbReference type="ARBA" id="ARBA00023136"/>
    </source>
</evidence>
<gene>
    <name evidence="10" type="ORF">chiPu_0008350</name>
</gene>
<evidence type="ECO:0000256" key="4">
    <source>
        <dbReference type="ARBA" id="ARBA00022729"/>
    </source>
</evidence>
<feature type="region of interest" description="Disordered" evidence="7">
    <location>
        <begin position="36"/>
        <end position="69"/>
    </location>
</feature>
<dbReference type="AlphaFoldDB" id="A0A401SHM4"/>
<keyword evidence="11" id="KW-1185">Reference proteome</keyword>
<evidence type="ECO:0008006" key="12">
    <source>
        <dbReference type="Google" id="ProtNLM"/>
    </source>
</evidence>
<evidence type="ECO:0000313" key="11">
    <source>
        <dbReference type="Proteomes" id="UP000287033"/>
    </source>
</evidence>
<dbReference type="EMBL" id="BEZZ01000272">
    <property type="protein sequence ID" value="GCC29907.1"/>
    <property type="molecule type" value="Genomic_DNA"/>
</dbReference>
<comment type="similarity">
    <text evidence="2">Belongs to the CD99 family.</text>
</comment>
<dbReference type="GO" id="GO:0034109">
    <property type="term" value="P:homotypic cell-cell adhesion"/>
    <property type="evidence" value="ECO:0007669"/>
    <property type="project" value="TreeGrafter"/>
</dbReference>
<dbReference type="STRING" id="137246.A0A401SHM4"/>
<accession>A0A401SHM4</accession>
<evidence type="ECO:0000256" key="9">
    <source>
        <dbReference type="SAM" id="SignalP"/>
    </source>
</evidence>
<feature type="region of interest" description="Disordered" evidence="7">
    <location>
        <begin position="170"/>
        <end position="203"/>
    </location>
</feature>
<feature type="compositionally biased region" description="Polar residues" evidence="7">
    <location>
        <begin position="189"/>
        <end position="203"/>
    </location>
</feature>
<feature type="compositionally biased region" description="Basic and acidic residues" evidence="7">
    <location>
        <begin position="53"/>
        <end position="67"/>
    </location>
</feature>
<dbReference type="Proteomes" id="UP000287033">
    <property type="component" value="Unassembled WGS sequence"/>
</dbReference>
<dbReference type="PANTHER" id="PTHR15076">
    <property type="entry name" value="CD99/MIC2 PROTEIN RELATED"/>
    <property type="match status" value="1"/>
</dbReference>
<feature type="compositionally biased region" description="Basic and acidic residues" evidence="7">
    <location>
        <begin position="179"/>
        <end position="188"/>
    </location>
</feature>
<dbReference type="Pfam" id="PF12301">
    <property type="entry name" value="CD99L2"/>
    <property type="match status" value="1"/>
</dbReference>
<reference evidence="10 11" key="1">
    <citation type="journal article" date="2018" name="Nat. Ecol. Evol.">
        <title>Shark genomes provide insights into elasmobranch evolution and the origin of vertebrates.</title>
        <authorList>
            <person name="Hara Y"/>
            <person name="Yamaguchi K"/>
            <person name="Onimaru K"/>
            <person name="Kadota M"/>
            <person name="Koyanagi M"/>
            <person name="Keeley SD"/>
            <person name="Tatsumi K"/>
            <person name="Tanaka K"/>
            <person name="Motone F"/>
            <person name="Kageyama Y"/>
            <person name="Nozu R"/>
            <person name="Adachi N"/>
            <person name="Nishimura O"/>
            <person name="Nakagawa R"/>
            <person name="Tanegashima C"/>
            <person name="Kiyatake I"/>
            <person name="Matsumoto R"/>
            <person name="Murakumo K"/>
            <person name="Nishida K"/>
            <person name="Terakita A"/>
            <person name="Kuratani S"/>
            <person name="Sato K"/>
            <person name="Hyodo S Kuraku.S."/>
        </authorList>
    </citation>
    <scope>NUCLEOTIDE SEQUENCE [LARGE SCALE GENOMIC DNA]</scope>
</reference>
<keyword evidence="5 8" id="KW-1133">Transmembrane helix</keyword>